<evidence type="ECO:0000313" key="2">
    <source>
        <dbReference type="RefSeq" id="XP_016923312.2"/>
    </source>
</evidence>
<reference evidence="2" key="1">
    <citation type="submission" date="2025-08" db="UniProtKB">
        <authorList>
            <consortium name="RefSeq"/>
        </authorList>
    </citation>
    <scope>IDENTIFICATION</scope>
</reference>
<protein>
    <submittedName>
        <fullName evidence="2">Uncharacterized protein</fullName>
    </submittedName>
</protein>
<dbReference type="AlphaFoldDB" id="A0AB39YX08"/>
<organism evidence="1 2">
    <name type="scientific">Drosophila suzukii</name>
    <name type="common">Spotted-wing drosophila fruit fly</name>
    <dbReference type="NCBI Taxonomy" id="28584"/>
    <lineage>
        <taxon>Eukaryota</taxon>
        <taxon>Metazoa</taxon>
        <taxon>Ecdysozoa</taxon>
        <taxon>Arthropoda</taxon>
        <taxon>Hexapoda</taxon>
        <taxon>Insecta</taxon>
        <taxon>Pterygota</taxon>
        <taxon>Neoptera</taxon>
        <taxon>Endopterygota</taxon>
        <taxon>Diptera</taxon>
        <taxon>Brachycera</taxon>
        <taxon>Muscomorpha</taxon>
        <taxon>Ephydroidea</taxon>
        <taxon>Drosophilidae</taxon>
        <taxon>Drosophila</taxon>
        <taxon>Sophophora</taxon>
    </lineage>
</organism>
<dbReference type="Proteomes" id="UP001652628">
    <property type="component" value="Chromosome X"/>
</dbReference>
<name>A0AB39YX08_DROSZ</name>
<dbReference type="GeneID" id="108004774"/>
<evidence type="ECO:0000313" key="1">
    <source>
        <dbReference type="Proteomes" id="UP001652628"/>
    </source>
</evidence>
<gene>
    <name evidence="2" type="primary">LOC108004774</name>
</gene>
<accession>A0AB39YX08</accession>
<keyword evidence="1" id="KW-1185">Reference proteome</keyword>
<proteinExistence type="predicted"/>
<sequence length="331" mass="38858">MGRSKIRRKVHLYRPFMNRRNTEDYYLTPEQVRRIVQRWYFIWNPLSESESKCSSIKKSPLKEPSAYGDWHLLGGKYDFETTGRQILMNLSNHPAPEVIYPPVSLASIVPNTLRINSPPYITHTIFEHVMEDICERAKAYMKPPECEGAVGYDRRYYDSPILIKALGNRPSRRGPLPTRRNMDGESWMDGRYCAKLFVELNEPLVDYAKIRQCRRRKRPPSKRSKLLAGLKKKTVAKRNTKWTRPRARLVFHSEPERIDQQWEIFEEEPLPSDDYYVEYVNDEVDLEPEQSGHSSVDDDLIPKETRSQSDLALDYLRACPRPRRCHSLGSL</sequence>
<dbReference type="RefSeq" id="XP_016923312.2">
    <property type="nucleotide sequence ID" value="XM_017067823.4"/>
</dbReference>